<reference evidence="1" key="1">
    <citation type="journal article" date="2015" name="Nature">
        <title>Complex archaea that bridge the gap between prokaryotes and eukaryotes.</title>
        <authorList>
            <person name="Spang A."/>
            <person name="Saw J.H."/>
            <person name="Jorgensen S.L."/>
            <person name="Zaremba-Niedzwiedzka K."/>
            <person name="Martijn J."/>
            <person name="Lind A.E."/>
            <person name="van Eijk R."/>
            <person name="Schleper C."/>
            <person name="Guy L."/>
            <person name="Ettema T.J."/>
        </authorList>
    </citation>
    <scope>NUCLEOTIDE SEQUENCE</scope>
</reference>
<evidence type="ECO:0000313" key="1">
    <source>
        <dbReference type="EMBL" id="KKN81587.1"/>
    </source>
</evidence>
<name>A0A0F9U2P2_9ZZZZ</name>
<dbReference type="EMBL" id="LAZR01000213">
    <property type="protein sequence ID" value="KKN81587.1"/>
    <property type="molecule type" value="Genomic_DNA"/>
</dbReference>
<sequence length="97" mass="11143">MQPLKTIEYPFIETYLSYMEADLTCMICGYYDTKSVFHPLRKVVVKTTYTPVKSGVATDLVDIAFPRPGTRHDDILRCPMCLAKYECSLGNKIWNLL</sequence>
<gene>
    <name evidence="1" type="ORF">LCGC14_0318550</name>
</gene>
<comment type="caution">
    <text evidence="1">The sequence shown here is derived from an EMBL/GenBank/DDBJ whole genome shotgun (WGS) entry which is preliminary data.</text>
</comment>
<protein>
    <submittedName>
        <fullName evidence="1">Uncharacterized protein</fullName>
    </submittedName>
</protein>
<accession>A0A0F9U2P2</accession>
<dbReference type="AlphaFoldDB" id="A0A0F9U2P2"/>
<proteinExistence type="predicted"/>
<organism evidence="1">
    <name type="scientific">marine sediment metagenome</name>
    <dbReference type="NCBI Taxonomy" id="412755"/>
    <lineage>
        <taxon>unclassified sequences</taxon>
        <taxon>metagenomes</taxon>
        <taxon>ecological metagenomes</taxon>
    </lineage>
</organism>